<proteinExistence type="predicted"/>
<dbReference type="Proteomes" id="UP000326305">
    <property type="component" value="Segment"/>
</dbReference>
<dbReference type="EMBL" id="MN317029">
    <property type="protein sequence ID" value="QFG04407.1"/>
    <property type="molecule type" value="Genomic_DNA"/>
</dbReference>
<dbReference type="RefSeq" id="YP_009998172.1">
    <property type="nucleotide sequence ID" value="NC_052984.1"/>
</dbReference>
<protein>
    <submittedName>
        <fullName evidence="1">Uncharacterized protein</fullName>
    </submittedName>
</protein>
<evidence type="ECO:0000313" key="2">
    <source>
        <dbReference type="Proteomes" id="UP000326305"/>
    </source>
</evidence>
<evidence type="ECO:0000313" key="1">
    <source>
        <dbReference type="EMBL" id="QFG04407.1"/>
    </source>
</evidence>
<dbReference type="KEGG" id="vg:62680754"/>
<dbReference type="GeneID" id="62680754"/>
<reference evidence="1 2" key="1">
    <citation type="submission" date="2019-08" db="EMBL/GenBank/DDBJ databases">
        <authorList>
            <person name="Zhang R."/>
        </authorList>
    </citation>
    <scope>NUCLEOTIDE SEQUENCE [LARGE SCALE GENOMIC DNA]</scope>
</reference>
<keyword evidence="2" id="KW-1185">Reference proteome</keyword>
<name>A0A5J6T3Z3_9CAUD</name>
<sequence length="214" mass="23263">MNTARNLTNARNRWRQAMTAAGIDVALVDDQAVAVWPLAAGKSARYAFAVVSRQANPDTAAGMLITVASMHQLADLLAILGAMEWKISHGPILSLIPGDMYGEIAGRKRAGTTAFELFNGPNLAESHRVKPNKPRADRLYVTGPALGQGNSVKSESGRGRVEYAPCWNESAPWISYYNGTAGRSFKTIGDAARHFRDHYRDPLELPNLAAAYRP</sequence>
<organism evidence="1 2">
    <name type="scientific">Aeromonas phage vB_AhyS-A18P4</name>
    <dbReference type="NCBI Taxonomy" id="2608321"/>
    <lineage>
        <taxon>Viruses</taxon>
        <taxon>Duplodnaviria</taxon>
        <taxon>Heunggongvirae</taxon>
        <taxon>Uroviricota</taxon>
        <taxon>Caudoviricetes</taxon>
        <taxon>Casjensviridae</taxon>
        <taxon>Sharonstreetvirus</taxon>
        <taxon>Sharonstreetvirus A18P4</taxon>
    </lineage>
</organism>
<accession>A0A5J6T3Z3</accession>